<evidence type="ECO:0000313" key="1">
    <source>
        <dbReference type="EnsemblProtists" id="EOD09934"/>
    </source>
</evidence>
<reference evidence="1" key="2">
    <citation type="submission" date="2024-10" db="UniProtKB">
        <authorList>
            <consortium name="EnsemblProtists"/>
        </authorList>
    </citation>
    <scope>IDENTIFICATION</scope>
</reference>
<sequence>AVFFCLLGSAAAFAPAAMRPAVTRPTMAAPVQMSLDPVTAADSASHATQLLALALPIPQFNPAKARASHSRQGAIFLSMDALLGP</sequence>
<organism evidence="1 2">
    <name type="scientific">Emiliania huxleyi (strain CCMP1516)</name>
    <dbReference type="NCBI Taxonomy" id="280463"/>
    <lineage>
        <taxon>Eukaryota</taxon>
        <taxon>Haptista</taxon>
        <taxon>Haptophyta</taxon>
        <taxon>Prymnesiophyceae</taxon>
        <taxon>Isochrysidales</taxon>
        <taxon>Noelaerhabdaceae</taxon>
        <taxon>Emiliania</taxon>
    </lineage>
</organism>
<protein>
    <submittedName>
        <fullName evidence="1">Uncharacterized protein</fullName>
    </submittedName>
</protein>
<dbReference type="RefSeq" id="XP_005762363.1">
    <property type="nucleotide sequence ID" value="XM_005762306.1"/>
</dbReference>
<dbReference type="PaxDb" id="2903-EOD09934"/>
<dbReference type="EnsemblProtists" id="EOD09934">
    <property type="protein sequence ID" value="EOD09934"/>
    <property type="gene ID" value="EMIHUDRAFT_374385"/>
</dbReference>
<dbReference type="KEGG" id="ehx:EMIHUDRAFT_374385"/>
<accession>A0A0D3IF99</accession>
<dbReference type="AlphaFoldDB" id="A0A0D3IF99"/>
<reference evidence="2" key="1">
    <citation type="journal article" date="2013" name="Nature">
        <title>Pan genome of the phytoplankton Emiliania underpins its global distribution.</title>
        <authorList>
            <person name="Read B.A."/>
            <person name="Kegel J."/>
            <person name="Klute M.J."/>
            <person name="Kuo A."/>
            <person name="Lefebvre S.C."/>
            <person name="Maumus F."/>
            <person name="Mayer C."/>
            <person name="Miller J."/>
            <person name="Monier A."/>
            <person name="Salamov A."/>
            <person name="Young J."/>
            <person name="Aguilar M."/>
            <person name="Claverie J.M."/>
            <person name="Frickenhaus S."/>
            <person name="Gonzalez K."/>
            <person name="Herman E.K."/>
            <person name="Lin Y.C."/>
            <person name="Napier J."/>
            <person name="Ogata H."/>
            <person name="Sarno A.F."/>
            <person name="Shmutz J."/>
            <person name="Schroeder D."/>
            <person name="de Vargas C."/>
            <person name="Verret F."/>
            <person name="von Dassow P."/>
            <person name="Valentin K."/>
            <person name="Van de Peer Y."/>
            <person name="Wheeler G."/>
            <person name="Dacks J.B."/>
            <person name="Delwiche C.F."/>
            <person name="Dyhrman S.T."/>
            <person name="Glockner G."/>
            <person name="John U."/>
            <person name="Richards T."/>
            <person name="Worden A.Z."/>
            <person name="Zhang X."/>
            <person name="Grigoriev I.V."/>
            <person name="Allen A.E."/>
            <person name="Bidle K."/>
            <person name="Borodovsky M."/>
            <person name="Bowler C."/>
            <person name="Brownlee C."/>
            <person name="Cock J.M."/>
            <person name="Elias M."/>
            <person name="Gladyshev V.N."/>
            <person name="Groth M."/>
            <person name="Guda C."/>
            <person name="Hadaegh A."/>
            <person name="Iglesias-Rodriguez M.D."/>
            <person name="Jenkins J."/>
            <person name="Jones B.M."/>
            <person name="Lawson T."/>
            <person name="Leese F."/>
            <person name="Lindquist E."/>
            <person name="Lobanov A."/>
            <person name="Lomsadze A."/>
            <person name="Malik S.B."/>
            <person name="Marsh M.E."/>
            <person name="Mackinder L."/>
            <person name="Mock T."/>
            <person name="Mueller-Roeber B."/>
            <person name="Pagarete A."/>
            <person name="Parker M."/>
            <person name="Probert I."/>
            <person name="Quesneville H."/>
            <person name="Raines C."/>
            <person name="Rensing S.A."/>
            <person name="Riano-Pachon D.M."/>
            <person name="Richier S."/>
            <person name="Rokitta S."/>
            <person name="Shiraiwa Y."/>
            <person name="Soanes D.M."/>
            <person name="van der Giezen M."/>
            <person name="Wahlund T.M."/>
            <person name="Williams B."/>
            <person name="Wilson W."/>
            <person name="Wolfe G."/>
            <person name="Wurch L.L."/>
        </authorList>
    </citation>
    <scope>NUCLEOTIDE SEQUENCE</scope>
</reference>
<dbReference type="GeneID" id="17256086"/>
<proteinExistence type="predicted"/>
<name>A0A0D3IF99_EMIH1</name>
<evidence type="ECO:0000313" key="2">
    <source>
        <dbReference type="Proteomes" id="UP000013827"/>
    </source>
</evidence>
<dbReference type="HOGENOM" id="CLU_2519502_0_0_1"/>
<keyword evidence="2" id="KW-1185">Reference proteome</keyword>
<dbReference type="Proteomes" id="UP000013827">
    <property type="component" value="Unassembled WGS sequence"/>
</dbReference>